<dbReference type="AlphaFoldDB" id="A0A2U9BW60"/>
<gene>
    <name evidence="1" type="ORF">SMAX5B_002876</name>
</gene>
<reference evidence="1 2" key="1">
    <citation type="submission" date="2017-12" db="EMBL/GenBank/DDBJ databases">
        <title>Integrating genomic resources of turbot (Scophthalmus maximus) in depth evaluation of genetic and physical mapping variation across individuals.</title>
        <authorList>
            <person name="Martinez P."/>
        </authorList>
    </citation>
    <scope>NUCLEOTIDE SEQUENCE [LARGE SCALE GENOMIC DNA]</scope>
</reference>
<name>A0A2U9BW60_SCOMX</name>
<dbReference type="EMBL" id="CP026252">
    <property type="protein sequence ID" value="AWP08113.1"/>
    <property type="molecule type" value="Genomic_DNA"/>
</dbReference>
<evidence type="ECO:0000313" key="2">
    <source>
        <dbReference type="Proteomes" id="UP000246464"/>
    </source>
</evidence>
<keyword evidence="2" id="KW-1185">Reference proteome</keyword>
<accession>A0A2U9BW60</accession>
<protein>
    <submittedName>
        <fullName evidence="1">Uncharacterized protein</fullName>
    </submittedName>
</protein>
<proteinExistence type="predicted"/>
<evidence type="ECO:0000313" key="1">
    <source>
        <dbReference type="EMBL" id="AWP08113.1"/>
    </source>
</evidence>
<organism evidence="1 2">
    <name type="scientific">Scophthalmus maximus</name>
    <name type="common">Turbot</name>
    <name type="synonym">Psetta maxima</name>
    <dbReference type="NCBI Taxonomy" id="52904"/>
    <lineage>
        <taxon>Eukaryota</taxon>
        <taxon>Metazoa</taxon>
        <taxon>Chordata</taxon>
        <taxon>Craniata</taxon>
        <taxon>Vertebrata</taxon>
        <taxon>Euteleostomi</taxon>
        <taxon>Actinopterygii</taxon>
        <taxon>Neopterygii</taxon>
        <taxon>Teleostei</taxon>
        <taxon>Neoteleostei</taxon>
        <taxon>Acanthomorphata</taxon>
        <taxon>Carangaria</taxon>
        <taxon>Pleuronectiformes</taxon>
        <taxon>Pleuronectoidei</taxon>
        <taxon>Scophthalmidae</taxon>
        <taxon>Scophthalmus</taxon>
    </lineage>
</organism>
<dbReference type="Proteomes" id="UP000246464">
    <property type="component" value="Chromosome 10"/>
</dbReference>
<sequence>MPVAAEVMAPVSEWRTAPPLCPPAEVVISTQELDTGLEEELHMKKTRRGRWEQRWVLATLAVTLLSQRKCLLPA</sequence>